<protein>
    <submittedName>
        <fullName evidence="4">Hydrolase, NUDIX family</fullName>
    </submittedName>
</protein>
<comment type="caution">
    <text evidence="4">The sequence shown here is derived from an EMBL/GenBank/DDBJ whole genome shotgun (WGS) entry which is preliminary data.</text>
</comment>
<evidence type="ECO:0000313" key="5">
    <source>
        <dbReference type="Proteomes" id="UP000070422"/>
    </source>
</evidence>
<name>A0A133XZW5_9LACT</name>
<dbReference type="CDD" id="cd03424">
    <property type="entry name" value="NUDIX_ADPRase_Nudt5_UGPPase_Nudt14"/>
    <property type="match status" value="1"/>
</dbReference>
<dbReference type="SUPFAM" id="SSF55811">
    <property type="entry name" value="Nudix"/>
    <property type="match status" value="1"/>
</dbReference>
<dbReference type="GO" id="GO:0019693">
    <property type="term" value="P:ribose phosphate metabolic process"/>
    <property type="evidence" value="ECO:0007669"/>
    <property type="project" value="TreeGrafter"/>
</dbReference>
<dbReference type="PATRIC" id="fig|87541.4.peg.831"/>
<proteinExistence type="predicted"/>
<organism evidence="4 5">
    <name type="scientific">Aerococcus christensenii</name>
    <dbReference type="NCBI Taxonomy" id="87541"/>
    <lineage>
        <taxon>Bacteria</taxon>
        <taxon>Bacillati</taxon>
        <taxon>Bacillota</taxon>
        <taxon>Bacilli</taxon>
        <taxon>Lactobacillales</taxon>
        <taxon>Aerococcaceae</taxon>
        <taxon>Aerococcus</taxon>
    </lineage>
</organism>
<dbReference type="GO" id="GO:0016787">
    <property type="term" value="F:hydrolase activity"/>
    <property type="evidence" value="ECO:0007669"/>
    <property type="project" value="UniProtKB-KW"/>
</dbReference>
<dbReference type="PANTHER" id="PTHR11839">
    <property type="entry name" value="UDP/ADP-SUGAR PYROPHOSPHATASE"/>
    <property type="match status" value="1"/>
</dbReference>
<gene>
    <name evidence="4" type="ORF">HMPREF3187_00839</name>
</gene>
<dbReference type="InterPro" id="IPR015797">
    <property type="entry name" value="NUDIX_hydrolase-like_dom_sf"/>
</dbReference>
<dbReference type="STRING" id="87541.AWM71_00785"/>
<dbReference type="PROSITE" id="PS51462">
    <property type="entry name" value="NUDIX"/>
    <property type="match status" value="1"/>
</dbReference>
<evidence type="ECO:0000259" key="3">
    <source>
        <dbReference type="PROSITE" id="PS51462"/>
    </source>
</evidence>
<sequence length="196" mass="22761">MLKLTCQIKKERSIRVKFGEKTLSKEDIYEGSIIHLERLKVELQNETVSYREIVRHSPAVAIIATKEDKLLLVRQFRKPAEEALLEIPAGMVEEGEDFLFSAQRELEEETTYQAEEWKEVAKLYPSPGWSTECLTVYRAKNLHKVAHPRPQDADEHIEQVWLSLAEAREALEKGEITDMKTAYAIRELEIEYMKEG</sequence>
<evidence type="ECO:0000313" key="4">
    <source>
        <dbReference type="EMBL" id="KXB36471.1"/>
    </source>
</evidence>
<dbReference type="InterPro" id="IPR000086">
    <property type="entry name" value="NUDIX_hydrolase_dom"/>
</dbReference>
<dbReference type="Proteomes" id="UP000070422">
    <property type="component" value="Unassembled WGS sequence"/>
</dbReference>
<dbReference type="EMBL" id="LSCQ01000042">
    <property type="protein sequence ID" value="KXB36471.1"/>
    <property type="molecule type" value="Genomic_DNA"/>
</dbReference>
<evidence type="ECO:0000256" key="2">
    <source>
        <dbReference type="ARBA" id="ARBA00022801"/>
    </source>
</evidence>
<keyword evidence="2 4" id="KW-0378">Hydrolase</keyword>
<reference evidence="4 5" key="1">
    <citation type="submission" date="2016-01" db="EMBL/GenBank/DDBJ databases">
        <authorList>
            <person name="Oliw E.H."/>
        </authorList>
    </citation>
    <scope>NUCLEOTIDE SEQUENCE [LARGE SCALE GENOMIC DNA]</scope>
    <source>
        <strain evidence="4 5">KA00635</strain>
    </source>
</reference>
<evidence type="ECO:0000256" key="1">
    <source>
        <dbReference type="ARBA" id="ARBA00001946"/>
    </source>
</evidence>
<dbReference type="Pfam" id="PF00293">
    <property type="entry name" value="NUDIX"/>
    <property type="match status" value="1"/>
</dbReference>
<dbReference type="Gene3D" id="3.90.79.10">
    <property type="entry name" value="Nucleoside Triphosphate Pyrophosphohydrolase"/>
    <property type="match status" value="1"/>
</dbReference>
<dbReference type="PANTHER" id="PTHR11839:SF18">
    <property type="entry name" value="NUDIX HYDROLASE DOMAIN-CONTAINING PROTEIN"/>
    <property type="match status" value="1"/>
</dbReference>
<dbReference type="GO" id="GO:0005829">
    <property type="term" value="C:cytosol"/>
    <property type="evidence" value="ECO:0007669"/>
    <property type="project" value="TreeGrafter"/>
</dbReference>
<feature type="domain" description="Nudix hydrolase" evidence="3">
    <location>
        <begin position="54"/>
        <end position="184"/>
    </location>
</feature>
<dbReference type="AlphaFoldDB" id="A0A133XZW5"/>
<dbReference type="GO" id="GO:0006753">
    <property type="term" value="P:nucleoside phosphate metabolic process"/>
    <property type="evidence" value="ECO:0007669"/>
    <property type="project" value="TreeGrafter"/>
</dbReference>
<dbReference type="FunFam" id="3.90.79.10:FF:000024">
    <property type="entry name" value="ADP-ribose pyrophosphatase"/>
    <property type="match status" value="1"/>
</dbReference>
<comment type="cofactor">
    <cofactor evidence="1">
        <name>Mg(2+)</name>
        <dbReference type="ChEBI" id="CHEBI:18420"/>
    </cofactor>
</comment>
<accession>A0A133XZW5</accession>